<reference evidence="1" key="1">
    <citation type="submission" date="2019-10" db="EMBL/GenBank/DDBJ databases">
        <title>Conservation and host-specific expression of non-tandemly repeated heterogenous ribosome RNA gene in arbuscular mycorrhizal fungi.</title>
        <authorList>
            <person name="Maeda T."/>
            <person name="Kobayashi Y."/>
            <person name="Nakagawa T."/>
            <person name="Ezawa T."/>
            <person name="Yamaguchi K."/>
            <person name="Bino T."/>
            <person name="Nishimoto Y."/>
            <person name="Shigenobu S."/>
            <person name="Kawaguchi M."/>
        </authorList>
    </citation>
    <scope>NUCLEOTIDE SEQUENCE</scope>
    <source>
        <strain evidence="1">HR1</strain>
    </source>
</reference>
<evidence type="ECO:0000313" key="1">
    <source>
        <dbReference type="EMBL" id="GES85135.1"/>
    </source>
</evidence>
<name>A0A8H3LF13_9GLOM</name>
<evidence type="ECO:0000313" key="2">
    <source>
        <dbReference type="Proteomes" id="UP000615446"/>
    </source>
</evidence>
<sequence length="174" mass="20677">MKLKIDSSSRIIFEWIPYNRLNGIFEKKRAIQQHGRMVHYIIIKMNISETLIDIADGLKEIHQKNIKNQCYIDLMEKMLEFKSRLLLSKRSLVLKLSEAKIANKKAPEVERQNTANIYCLNQFNLAEIEVLMAQYLLINLYCNIYIDIDYIMNQENIDTNMPCFLINMWTRIEI</sequence>
<accession>A0A8H3LF13</accession>
<proteinExistence type="predicted"/>
<dbReference type="Proteomes" id="UP000615446">
    <property type="component" value="Unassembled WGS sequence"/>
</dbReference>
<organism evidence="1 2">
    <name type="scientific">Rhizophagus clarus</name>
    <dbReference type="NCBI Taxonomy" id="94130"/>
    <lineage>
        <taxon>Eukaryota</taxon>
        <taxon>Fungi</taxon>
        <taxon>Fungi incertae sedis</taxon>
        <taxon>Mucoromycota</taxon>
        <taxon>Glomeromycotina</taxon>
        <taxon>Glomeromycetes</taxon>
        <taxon>Glomerales</taxon>
        <taxon>Glomeraceae</taxon>
        <taxon>Rhizophagus</taxon>
    </lineage>
</organism>
<dbReference type="AlphaFoldDB" id="A0A8H3LF13"/>
<protein>
    <recommendedName>
        <fullName evidence="3">Protein kinase domain-containing protein</fullName>
    </recommendedName>
</protein>
<dbReference type="EMBL" id="BLAL01000088">
    <property type="protein sequence ID" value="GES85135.1"/>
    <property type="molecule type" value="Genomic_DNA"/>
</dbReference>
<gene>
    <name evidence="1" type="ORF">RCL2_001222500</name>
</gene>
<evidence type="ECO:0008006" key="3">
    <source>
        <dbReference type="Google" id="ProtNLM"/>
    </source>
</evidence>
<comment type="caution">
    <text evidence="1">The sequence shown here is derived from an EMBL/GenBank/DDBJ whole genome shotgun (WGS) entry which is preliminary data.</text>
</comment>